<accession>A0A918LJF9</accession>
<dbReference type="Pfam" id="PF13416">
    <property type="entry name" value="SBP_bac_8"/>
    <property type="match status" value="1"/>
</dbReference>
<dbReference type="PANTHER" id="PTHR43649:SF32">
    <property type="entry name" value="SUGAR BINDING SECRETED PROTEIN"/>
    <property type="match status" value="1"/>
</dbReference>
<reference evidence="1" key="2">
    <citation type="submission" date="2020-09" db="EMBL/GenBank/DDBJ databases">
        <authorList>
            <person name="Sun Q."/>
            <person name="Ohkuma M."/>
        </authorList>
    </citation>
    <scope>NUCLEOTIDE SEQUENCE</scope>
    <source>
        <strain evidence="1">JCM 3276</strain>
    </source>
</reference>
<reference evidence="1" key="1">
    <citation type="journal article" date="2014" name="Int. J. Syst. Evol. Microbiol.">
        <title>Complete genome sequence of Corynebacterium casei LMG S-19264T (=DSM 44701T), isolated from a smear-ripened cheese.</title>
        <authorList>
            <consortium name="US DOE Joint Genome Institute (JGI-PGF)"/>
            <person name="Walter F."/>
            <person name="Albersmeier A."/>
            <person name="Kalinowski J."/>
            <person name="Ruckert C."/>
        </authorList>
    </citation>
    <scope>NUCLEOTIDE SEQUENCE</scope>
    <source>
        <strain evidence="1">JCM 3276</strain>
    </source>
</reference>
<evidence type="ECO:0000313" key="1">
    <source>
        <dbReference type="EMBL" id="GGS56449.1"/>
    </source>
</evidence>
<name>A0A918LJF9_9PSEU</name>
<dbReference type="Gene3D" id="3.40.190.10">
    <property type="entry name" value="Periplasmic binding protein-like II"/>
    <property type="match status" value="1"/>
</dbReference>
<evidence type="ECO:0000313" key="2">
    <source>
        <dbReference type="Proteomes" id="UP000660680"/>
    </source>
</evidence>
<comment type="caution">
    <text evidence="1">The sequence shown here is derived from an EMBL/GenBank/DDBJ whole genome shotgun (WGS) entry which is preliminary data.</text>
</comment>
<dbReference type="PANTHER" id="PTHR43649">
    <property type="entry name" value="ARABINOSE-BINDING PROTEIN-RELATED"/>
    <property type="match status" value="1"/>
</dbReference>
<organism evidence="1 2">
    <name type="scientific">Actinokineospora fastidiosa</name>
    <dbReference type="NCBI Taxonomy" id="1816"/>
    <lineage>
        <taxon>Bacteria</taxon>
        <taxon>Bacillati</taxon>
        <taxon>Actinomycetota</taxon>
        <taxon>Actinomycetes</taxon>
        <taxon>Pseudonocardiales</taxon>
        <taxon>Pseudonocardiaceae</taxon>
        <taxon>Actinokineospora</taxon>
    </lineage>
</organism>
<dbReference type="InterPro" id="IPR050490">
    <property type="entry name" value="Bact_solute-bd_prot1"/>
</dbReference>
<dbReference type="EMBL" id="BMRB01000008">
    <property type="protein sequence ID" value="GGS56449.1"/>
    <property type="molecule type" value="Genomic_DNA"/>
</dbReference>
<protein>
    <submittedName>
        <fullName evidence="1">ABC transporter substrate-binding protein</fullName>
    </submittedName>
</protein>
<gene>
    <name evidence="1" type="primary">cebE</name>
    <name evidence="1" type="ORF">GCM10010171_59290</name>
</gene>
<sequence>MLAAGMLVACGSGKTEITVGLFGDHGYADLFAEYEQAHPDIDIVERVAPHAQHHDDLAAHLAGEEGAADVEAVDAELISRFTATPEHFVDLNSAGAFQRRWLDWAWTASLSRDGRQIGYAAEVGGLALCYRAELVDAPDWPTWEAYVEAGRRFQAQAPEDVRWMDGAATLLDAIIDQAPVGYHDAQDAVVVDTNPDIARAWAVTTAAVDADLSAGLSPGTEQWTEGLKQGRFATILCSASQLAAVRDAGGWGVVAVPGKAGNRGGSYLTVPAQGDETEAAVALADWLTAPEQQARRFARHGRIPSTPSVYGEQSLAGRTDPALGDARVGVLFTEAAQALKPQYRGPDAAAVQTALDAAVQRVEQGQAPDESWARLLTDLT</sequence>
<keyword evidence="2" id="KW-1185">Reference proteome</keyword>
<dbReference type="InterPro" id="IPR006059">
    <property type="entry name" value="SBP"/>
</dbReference>
<proteinExistence type="predicted"/>
<dbReference type="AlphaFoldDB" id="A0A918LJF9"/>
<dbReference type="Proteomes" id="UP000660680">
    <property type="component" value="Unassembled WGS sequence"/>
</dbReference>
<dbReference type="SUPFAM" id="SSF53850">
    <property type="entry name" value="Periplasmic binding protein-like II"/>
    <property type="match status" value="1"/>
</dbReference>